<dbReference type="AlphaFoldDB" id="A0A139W9K5"/>
<protein>
    <submittedName>
        <fullName evidence="1">Uncharacterized protein</fullName>
    </submittedName>
</protein>
<sequence>MAQQIIQRIGPLIGRFVNPTSVRPPLSRRSLQKRDVQRVDFTNQAQEFFYRIFELNDRLNDF</sequence>
<dbReference type="Proteomes" id="UP000007266">
    <property type="component" value="Unassembled WGS sequence"/>
</dbReference>
<dbReference type="EMBL" id="KQ972213">
    <property type="protein sequence ID" value="KYB24586.1"/>
    <property type="molecule type" value="Genomic_DNA"/>
</dbReference>
<evidence type="ECO:0000313" key="2">
    <source>
        <dbReference type="Proteomes" id="UP000007266"/>
    </source>
</evidence>
<reference evidence="1 2" key="1">
    <citation type="journal article" date="2008" name="Nature">
        <title>The genome of the model beetle and pest Tribolium castaneum.</title>
        <authorList>
            <consortium name="Tribolium Genome Sequencing Consortium"/>
            <person name="Richards S."/>
            <person name="Gibbs R.A."/>
            <person name="Weinstock G.M."/>
            <person name="Brown S.J."/>
            <person name="Denell R."/>
            <person name="Beeman R.W."/>
            <person name="Gibbs R."/>
            <person name="Beeman R.W."/>
            <person name="Brown S.J."/>
            <person name="Bucher G."/>
            <person name="Friedrich M."/>
            <person name="Grimmelikhuijzen C.J."/>
            <person name="Klingler M."/>
            <person name="Lorenzen M."/>
            <person name="Richards S."/>
            <person name="Roth S."/>
            <person name="Schroder R."/>
            <person name="Tautz D."/>
            <person name="Zdobnov E.M."/>
            <person name="Muzny D."/>
            <person name="Gibbs R.A."/>
            <person name="Weinstock G.M."/>
            <person name="Attaway T."/>
            <person name="Bell S."/>
            <person name="Buhay C.J."/>
            <person name="Chandrabose M.N."/>
            <person name="Chavez D."/>
            <person name="Clerk-Blankenburg K.P."/>
            <person name="Cree A."/>
            <person name="Dao M."/>
            <person name="Davis C."/>
            <person name="Chacko J."/>
            <person name="Dinh H."/>
            <person name="Dugan-Rocha S."/>
            <person name="Fowler G."/>
            <person name="Garner T.T."/>
            <person name="Garnes J."/>
            <person name="Gnirke A."/>
            <person name="Hawes A."/>
            <person name="Hernandez J."/>
            <person name="Hines S."/>
            <person name="Holder M."/>
            <person name="Hume J."/>
            <person name="Jhangiani S.N."/>
            <person name="Joshi V."/>
            <person name="Khan Z.M."/>
            <person name="Jackson L."/>
            <person name="Kovar C."/>
            <person name="Kowis A."/>
            <person name="Lee S."/>
            <person name="Lewis L.R."/>
            <person name="Margolis J."/>
            <person name="Morgan M."/>
            <person name="Nazareth L.V."/>
            <person name="Nguyen N."/>
            <person name="Okwuonu G."/>
            <person name="Parker D."/>
            <person name="Richards S."/>
            <person name="Ruiz S.J."/>
            <person name="Santibanez J."/>
            <person name="Savard J."/>
            <person name="Scherer S.E."/>
            <person name="Schneider B."/>
            <person name="Sodergren E."/>
            <person name="Tautz D."/>
            <person name="Vattahil S."/>
            <person name="Villasana D."/>
            <person name="White C.S."/>
            <person name="Wright R."/>
            <person name="Park Y."/>
            <person name="Beeman R.W."/>
            <person name="Lord J."/>
            <person name="Oppert B."/>
            <person name="Lorenzen M."/>
            <person name="Brown S."/>
            <person name="Wang L."/>
            <person name="Savard J."/>
            <person name="Tautz D."/>
            <person name="Richards S."/>
            <person name="Weinstock G."/>
            <person name="Gibbs R.A."/>
            <person name="Liu Y."/>
            <person name="Worley K."/>
            <person name="Weinstock G."/>
            <person name="Elsik C.G."/>
            <person name="Reese J.T."/>
            <person name="Elhaik E."/>
            <person name="Landan G."/>
            <person name="Graur D."/>
            <person name="Arensburger P."/>
            <person name="Atkinson P."/>
            <person name="Beeman R.W."/>
            <person name="Beidler J."/>
            <person name="Brown S.J."/>
            <person name="Demuth J.P."/>
            <person name="Drury D.W."/>
            <person name="Du Y.Z."/>
            <person name="Fujiwara H."/>
            <person name="Lorenzen M."/>
            <person name="Maselli V."/>
            <person name="Osanai M."/>
            <person name="Park Y."/>
            <person name="Robertson H.M."/>
            <person name="Tu Z."/>
            <person name="Wang J.J."/>
            <person name="Wang S."/>
            <person name="Richards S."/>
            <person name="Song H."/>
            <person name="Zhang L."/>
            <person name="Sodergren E."/>
            <person name="Werner D."/>
            <person name="Stanke M."/>
            <person name="Morgenstern B."/>
            <person name="Solovyev V."/>
            <person name="Kosarev P."/>
            <person name="Brown G."/>
            <person name="Chen H.C."/>
            <person name="Ermolaeva O."/>
            <person name="Hlavina W."/>
            <person name="Kapustin Y."/>
            <person name="Kiryutin B."/>
            <person name="Kitts P."/>
            <person name="Maglott D."/>
            <person name="Pruitt K."/>
            <person name="Sapojnikov V."/>
            <person name="Souvorov A."/>
            <person name="Mackey A.J."/>
            <person name="Waterhouse R.M."/>
            <person name="Wyder S."/>
            <person name="Zdobnov E.M."/>
            <person name="Zdobnov E.M."/>
            <person name="Wyder S."/>
            <person name="Kriventseva E.V."/>
            <person name="Kadowaki T."/>
            <person name="Bork P."/>
            <person name="Aranda M."/>
            <person name="Bao R."/>
            <person name="Beermann A."/>
            <person name="Berns N."/>
            <person name="Bolognesi R."/>
            <person name="Bonneton F."/>
            <person name="Bopp D."/>
            <person name="Brown S.J."/>
            <person name="Bucher G."/>
            <person name="Butts T."/>
            <person name="Chaumot A."/>
            <person name="Denell R.E."/>
            <person name="Ferrier D.E."/>
            <person name="Friedrich M."/>
            <person name="Gordon C.M."/>
            <person name="Jindra M."/>
            <person name="Klingler M."/>
            <person name="Lan Q."/>
            <person name="Lattorff H.M."/>
            <person name="Laudet V."/>
            <person name="von Levetsow C."/>
            <person name="Liu Z."/>
            <person name="Lutz R."/>
            <person name="Lynch J.A."/>
            <person name="da Fonseca R.N."/>
            <person name="Posnien N."/>
            <person name="Reuter R."/>
            <person name="Roth S."/>
            <person name="Savard J."/>
            <person name="Schinko J.B."/>
            <person name="Schmitt C."/>
            <person name="Schoppmeier M."/>
            <person name="Schroder R."/>
            <person name="Shippy T.D."/>
            <person name="Simonnet F."/>
            <person name="Marques-Souza H."/>
            <person name="Tautz D."/>
            <person name="Tomoyasu Y."/>
            <person name="Trauner J."/>
            <person name="Van der Zee M."/>
            <person name="Vervoort M."/>
            <person name="Wittkopp N."/>
            <person name="Wimmer E.A."/>
            <person name="Yang X."/>
            <person name="Jones A.K."/>
            <person name="Sattelle D.B."/>
            <person name="Ebert P.R."/>
            <person name="Nelson D."/>
            <person name="Scott J.G."/>
            <person name="Beeman R.W."/>
            <person name="Muthukrishnan S."/>
            <person name="Kramer K.J."/>
            <person name="Arakane Y."/>
            <person name="Beeman R.W."/>
            <person name="Zhu Q."/>
            <person name="Hogenkamp D."/>
            <person name="Dixit R."/>
            <person name="Oppert B."/>
            <person name="Jiang H."/>
            <person name="Zou Z."/>
            <person name="Marshall J."/>
            <person name="Elpidina E."/>
            <person name="Vinokurov K."/>
            <person name="Oppert C."/>
            <person name="Zou Z."/>
            <person name="Evans J."/>
            <person name="Lu Z."/>
            <person name="Zhao P."/>
            <person name="Sumathipala N."/>
            <person name="Altincicek B."/>
            <person name="Vilcinskas A."/>
            <person name="Williams M."/>
            <person name="Hultmark D."/>
            <person name="Hetru C."/>
            <person name="Jiang H."/>
            <person name="Grimmelikhuijzen C.J."/>
            <person name="Hauser F."/>
            <person name="Cazzamali G."/>
            <person name="Williamson M."/>
            <person name="Park Y."/>
            <person name="Li B."/>
            <person name="Tanaka Y."/>
            <person name="Predel R."/>
            <person name="Neupert S."/>
            <person name="Schachtner J."/>
            <person name="Verleyen P."/>
            <person name="Raible F."/>
            <person name="Bork P."/>
            <person name="Friedrich M."/>
            <person name="Walden K.K."/>
            <person name="Robertson H.M."/>
            <person name="Angeli S."/>
            <person name="Foret S."/>
            <person name="Bucher G."/>
            <person name="Schuetz S."/>
            <person name="Maleszka R."/>
            <person name="Wimmer E.A."/>
            <person name="Beeman R.W."/>
            <person name="Lorenzen M."/>
            <person name="Tomoyasu Y."/>
            <person name="Miller S.C."/>
            <person name="Grossmann D."/>
            <person name="Bucher G."/>
        </authorList>
    </citation>
    <scope>NUCLEOTIDE SEQUENCE [LARGE SCALE GENOMIC DNA]</scope>
    <source>
        <strain evidence="1 2">Georgia GA2</strain>
    </source>
</reference>
<gene>
    <name evidence="1" type="primary">AUGUSTUS-3.0.2_31164</name>
    <name evidence="1" type="ORF">TcasGA2_TC031164</name>
</gene>
<evidence type="ECO:0000313" key="1">
    <source>
        <dbReference type="EMBL" id="KYB24586.1"/>
    </source>
</evidence>
<keyword evidence="2" id="KW-1185">Reference proteome</keyword>
<proteinExistence type="predicted"/>
<dbReference type="InParanoid" id="A0A139W9K5"/>
<accession>A0A139W9K5</accession>
<reference evidence="1 2" key="2">
    <citation type="journal article" date="2010" name="Nucleic Acids Res.">
        <title>BeetleBase in 2010: revisions to provide comprehensive genomic information for Tribolium castaneum.</title>
        <authorList>
            <person name="Kim H.S."/>
            <person name="Murphy T."/>
            <person name="Xia J."/>
            <person name="Caragea D."/>
            <person name="Park Y."/>
            <person name="Beeman R.W."/>
            <person name="Lorenzen M.D."/>
            <person name="Butcher S."/>
            <person name="Manak J.R."/>
            <person name="Brown S.J."/>
        </authorList>
    </citation>
    <scope>NUCLEOTIDE SEQUENCE [LARGE SCALE GENOMIC DNA]</scope>
    <source>
        <strain evidence="1 2">Georgia GA2</strain>
    </source>
</reference>
<name>A0A139W9K5_TRICA</name>
<organism evidence="1 2">
    <name type="scientific">Tribolium castaneum</name>
    <name type="common">Red flour beetle</name>
    <dbReference type="NCBI Taxonomy" id="7070"/>
    <lineage>
        <taxon>Eukaryota</taxon>
        <taxon>Metazoa</taxon>
        <taxon>Ecdysozoa</taxon>
        <taxon>Arthropoda</taxon>
        <taxon>Hexapoda</taxon>
        <taxon>Insecta</taxon>
        <taxon>Pterygota</taxon>
        <taxon>Neoptera</taxon>
        <taxon>Endopterygota</taxon>
        <taxon>Coleoptera</taxon>
        <taxon>Polyphaga</taxon>
        <taxon>Cucujiformia</taxon>
        <taxon>Tenebrionidae</taxon>
        <taxon>Tenebrionidae incertae sedis</taxon>
        <taxon>Tribolium</taxon>
    </lineage>
</organism>